<protein>
    <submittedName>
        <fullName evidence="2">Uncharacterized protein</fullName>
    </submittedName>
</protein>
<dbReference type="Proteomes" id="UP000054560">
    <property type="component" value="Unassembled WGS sequence"/>
</dbReference>
<gene>
    <name evidence="2" type="ORF">SARC_11944</name>
</gene>
<feature type="compositionally biased region" description="Basic and acidic residues" evidence="1">
    <location>
        <begin position="52"/>
        <end position="70"/>
    </location>
</feature>
<organism evidence="2 3">
    <name type="scientific">Sphaeroforma arctica JP610</name>
    <dbReference type="NCBI Taxonomy" id="667725"/>
    <lineage>
        <taxon>Eukaryota</taxon>
        <taxon>Ichthyosporea</taxon>
        <taxon>Ichthyophonida</taxon>
        <taxon>Sphaeroforma</taxon>
    </lineage>
</organism>
<proteinExistence type="predicted"/>
<sequence length="140" mass="15538">MTKGKGKAKVSKKQTKVTPLEPSLTSDPQADEAVTKQGPDSGGEDSDDRDTDDYLRELRKLAAEFQEFKDRKKTGKRKFTVEEKSKSSSGDEDQSSPEFEEPDSSGPDYLPPSAKQSRTSTTMTTRKKARKDDDDDGNNQ</sequence>
<evidence type="ECO:0000313" key="2">
    <source>
        <dbReference type="EMBL" id="KNC75534.1"/>
    </source>
</evidence>
<feature type="compositionally biased region" description="Basic residues" evidence="1">
    <location>
        <begin position="1"/>
        <end position="15"/>
    </location>
</feature>
<dbReference type="AlphaFoldDB" id="A0A0L0FFJ0"/>
<evidence type="ECO:0000313" key="3">
    <source>
        <dbReference type="Proteomes" id="UP000054560"/>
    </source>
</evidence>
<dbReference type="GeneID" id="25912448"/>
<accession>A0A0L0FFJ0</accession>
<reference evidence="2 3" key="1">
    <citation type="submission" date="2011-02" db="EMBL/GenBank/DDBJ databases">
        <title>The Genome Sequence of Sphaeroforma arctica JP610.</title>
        <authorList>
            <consortium name="The Broad Institute Genome Sequencing Platform"/>
            <person name="Russ C."/>
            <person name="Cuomo C."/>
            <person name="Young S.K."/>
            <person name="Zeng Q."/>
            <person name="Gargeya S."/>
            <person name="Alvarado L."/>
            <person name="Berlin A."/>
            <person name="Chapman S.B."/>
            <person name="Chen Z."/>
            <person name="Freedman E."/>
            <person name="Gellesch M."/>
            <person name="Goldberg J."/>
            <person name="Griggs A."/>
            <person name="Gujja S."/>
            <person name="Heilman E."/>
            <person name="Heiman D."/>
            <person name="Howarth C."/>
            <person name="Mehta T."/>
            <person name="Neiman D."/>
            <person name="Pearson M."/>
            <person name="Roberts A."/>
            <person name="Saif S."/>
            <person name="Shea T."/>
            <person name="Shenoy N."/>
            <person name="Sisk P."/>
            <person name="Stolte C."/>
            <person name="Sykes S."/>
            <person name="White J."/>
            <person name="Yandava C."/>
            <person name="Burger G."/>
            <person name="Gray M.W."/>
            <person name="Holland P.W.H."/>
            <person name="King N."/>
            <person name="Lang F.B.F."/>
            <person name="Roger A.J."/>
            <person name="Ruiz-Trillo I."/>
            <person name="Haas B."/>
            <person name="Nusbaum C."/>
            <person name="Birren B."/>
        </authorList>
    </citation>
    <scope>NUCLEOTIDE SEQUENCE [LARGE SCALE GENOMIC DNA]</scope>
    <source>
        <strain evidence="2 3">JP610</strain>
    </source>
</reference>
<feature type="compositionally biased region" description="Acidic residues" evidence="1">
    <location>
        <begin position="90"/>
        <end position="103"/>
    </location>
</feature>
<dbReference type="EMBL" id="KQ243564">
    <property type="protein sequence ID" value="KNC75534.1"/>
    <property type="molecule type" value="Genomic_DNA"/>
</dbReference>
<feature type="compositionally biased region" description="Acidic residues" evidence="1">
    <location>
        <begin position="42"/>
        <end position="51"/>
    </location>
</feature>
<evidence type="ECO:0000256" key="1">
    <source>
        <dbReference type="SAM" id="MobiDB-lite"/>
    </source>
</evidence>
<name>A0A0L0FFJ0_9EUKA</name>
<keyword evidence="3" id="KW-1185">Reference proteome</keyword>
<dbReference type="RefSeq" id="XP_014149436.1">
    <property type="nucleotide sequence ID" value="XM_014293961.1"/>
</dbReference>
<feature type="region of interest" description="Disordered" evidence="1">
    <location>
        <begin position="1"/>
        <end position="140"/>
    </location>
</feature>